<dbReference type="EMBL" id="JAUTXY010000014">
    <property type="protein sequence ID" value="MEE2060852.1"/>
    <property type="molecule type" value="Genomic_DNA"/>
</dbReference>
<accession>A0ABU7LIX8</accession>
<evidence type="ECO:0008006" key="3">
    <source>
        <dbReference type="Google" id="ProtNLM"/>
    </source>
</evidence>
<dbReference type="RefSeq" id="WP_330136024.1">
    <property type="nucleotide sequence ID" value="NZ_JAUTXY010000014.1"/>
</dbReference>
<name>A0ABU7LIX8_9NOCA</name>
<evidence type="ECO:0000313" key="2">
    <source>
        <dbReference type="Proteomes" id="UP001336020"/>
    </source>
</evidence>
<dbReference type="Proteomes" id="UP001336020">
    <property type="component" value="Unassembled WGS sequence"/>
</dbReference>
<proteinExistence type="predicted"/>
<reference evidence="1 2" key="1">
    <citation type="submission" date="2023-07" db="EMBL/GenBank/DDBJ databases">
        <authorList>
            <person name="Girao M."/>
            <person name="Carvalho M.F."/>
        </authorList>
    </citation>
    <scope>NUCLEOTIDE SEQUENCE [LARGE SCALE GENOMIC DNA]</scope>
    <source>
        <strain evidence="1 2">YIM65754</strain>
    </source>
</reference>
<protein>
    <recommendedName>
        <fullName evidence="3">Zinc ribbon protein</fullName>
    </recommendedName>
</protein>
<organism evidence="1 2">
    <name type="scientific">Rhodococcus artemisiae</name>
    <dbReference type="NCBI Taxonomy" id="714159"/>
    <lineage>
        <taxon>Bacteria</taxon>
        <taxon>Bacillati</taxon>
        <taxon>Actinomycetota</taxon>
        <taxon>Actinomycetes</taxon>
        <taxon>Mycobacteriales</taxon>
        <taxon>Nocardiaceae</taxon>
        <taxon>Rhodococcus</taxon>
    </lineage>
</organism>
<comment type="caution">
    <text evidence="1">The sequence shown here is derived from an EMBL/GenBank/DDBJ whole genome shotgun (WGS) entry which is preliminary data.</text>
</comment>
<keyword evidence="2" id="KW-1185">Reference proteome</keyword>
<sequence>MTDDLGGDPVCWLDRVCPECGLFLDDRDAPCPRCGHEWNSSPAT</sequence>
<gene>
    <name evidence="1" type="ORF">Q7514_25350</name>
</gene>
<evidence type="ECO:0000313" key="1">
    <source>
        <dbReference type="EMBL" id="MEE2060852.1"/>
    </source>
</evidence>